<evidence type="ECO:0000256" key="1">
    <source>
        <dbReference type="ARBA" id="ARBA00022723"/>
    </source>
</evidence>
<feature type="compositionally biased region" description="Polar residues" evidence="6">
    <location>
        <begin position="15"/>
        <end position="37"/>
    </location>
</feature>
<feature type="compositionally biased region" description="Gly residues" evidence="6">
    <location>
        <begin position="241"/>
        <end position="250"/>
    </location>
</feature>
<keyword evidence="2" id="KW-0677">Repeat</keyword>
<comment type="caution">
    <text evidence="10">The sequence shown here is derived from an EMBL/GenBank/DDBJ whole genome shotgun (WGS) entry which is preliminary data.</text>
</comment>
<dbReference type="Proteomes" id="UP000681967">
    <property type="component" value="Unassembled WGS sequence"/>
</dbReference>
<proteinExistence type="predicted"/>
<dbReference type="PANTHER" id="PTHR13555:SF5">
    <property type="entry name" value="ZINC-FINGER OF A C2HC-TYPE"/>
    <property type="match status" value="1"/>
</dbReference>
<dbReference type="Pfam" id="PF13913">
    <property type="entry name" value="zf-C2HC_2"/>
    <property type="match status" value="4"/>
</dbReference>
<protein>
    <recommendedName>
        <fullName evidence="7">C2HC/C3H-type domain-containing protein</fullName>
    </recommendedName>
</protein>
<dbReference type="Proteomes" id="UP000681720">
    <property type="component" value="Unassembled WGS sequence"/>
</dbReference>
<feature type="compositionally biased region" description="Gly residues" evidence="6">
    <location>
        <begin position="200"/>
        <end position="211"/>
    </location>
</feature>
<accession>A0A8S2T7B4</accession>
<evidence type="ECO:0000313" key="10">
    <source>
        <dbReference type="EMBL" id="CAF4273968.1"/>
    </source>
</evidence>
<feature type="domain" description="C2HC/C3H-type" evidence="7">
    <location>
        <begin position="266"/>
        <end position="295"/>
    </location>
</feature>
<evidence type="ECO:0000256" key="6">
    <source>
        <dbReference type="SAM" id="MobiDB-lite"/>
    </source>
</evidence>
<evidence type="ECO:0000256" key="4">
    <source>
        <dbReference type="ARBA" id="ARBA00022833"/>
    </source>
</evidence>
<feature type="domain" description="C2HC/C3H-type" evidence="7">
    <location>
        <begin position="166"/>
        <end position="195"/>
    </location>
</feature>
<feature type="domain" description="C2HC/C3H-type" evidence="7">
    <location>
        <begin position="374"/>
        <end position="403"/>
    </location>
</feature>
<dbReference type="Proteomes" id="UP000676336">
    <property type="component" value="Unassembled WGS sequence"/>
</dbReference>
<evidence type="ECO:0000259" key="7">
    <source>
        <dbReference type="PROSITE" id="PS52027"/>
    </source>
</evidence>
<gene>
    <name evidence="10" type="ORF">BYL167_LOCUS26427</name>
    <name evidence="9" type="ORF">GIL414_LOCUS16026</name>
    <name evidence="8" type="ORF">SMN809_LOCUS14930</name>
</gene>
<dbReference type="InterPro" id="IPR049899">
    <property type="entry name" value="Znf_C2HC_C3H"/>
</dbReference>
<organism evidence="10 11">
    <name type="scientific">Rotaria magnacalcarata</name>
    <dbReference type="NCBI Taxonomy" id="392030"/>
    <lineage>
        <taxon>Eukaryota</taxon>
        <taxon>Metazoa</taxon>
        <taxon>Spiralia</taxon>
        <taxon>Gnathifera</taxon>
        <taxon>Rotifera</taxon>
        <taxon>Eurotatoria</taxon>
        <taxon>Bdelloidea</taxon>
        <taxon>Philodinida</taxon>
        <taxon>Philodinidae</taxon>
        <taxon>Rotaria</taxon>
    </lineage>
</organism>
<feature type="region of interest" description="Disordered" evidence="6">
    <location>
        <begin position="399"/>
        <end position="456"/>
    </location>
</feature>
<feature type="compositionally biased region" description="Basic and acidic residues" evidence="6">
    <location>
        <begin position="213"/>
        <end position="226"/>
    </location>
</feature>
<dbReference type="AlphaFoldDB" id="A0A8S2T7B4"/>
<feature type="region of interest" description="Disordered" evidence="6">
    <location>
        <begin position="191"/>
        <end position="250"/>
    </location>
</feature>
<feature type="region of interest" description="Disordered" evidence="6">
    <location>
        <begin position="1"/>
        <end position="75"/>
    </location>
</feature>
<reference evidence="10" key="1">
    <citation type="submission" date="2021-02" db="EMBL/GenBank/DDBJ databases">
        <authorList>
            <person name="Nowell W R."/>
        </authorList>
    </citation>
    <scope>NUCLEOTIDE SEQUENCE</scope>
</reference>
<dbReference type="PANTHER" id="PTHR13555">
    <property type="entry name" value="C2H2 ZINC FINGER CGI-62-RELATED"/>
    <property type="match status" value="1"/>
</dbReference>
<keyword evidence="1" id="KW-0479">Metal-binding</keyword>
<name>A0A8S2T7B4_9BILA</name>
<dbReference type="EMBL" id="CAJOBJ010007208">
    <property type="protein sequence ID" value="CAF4080305.1"/>
    <property type="molecule type" value="Genomic_DNA"/>
</dbReference>
<dbReference type="InterPro" id="IPR026319">
    <property type="entry name" value="ZC2HC1A/B-like"/>
</dbReference>
<evidence type="ECO:0000313" key="9">
    <source>
        <dbReference type="EMBL" id="CAF4080305.1"/>
    </source>
</evidence>
<dbReference type="PROSITE" id="PS52027">
    <property type="entry name" value="ZF_C2HC_C3H"/>
    <property type="match status" value="4"/>
</dbReference>
<dbReference type="EMBL" id="CAJOBH010030372">
    <property type="protein sequence ID" value="CAF4273968.1"/>
    <property type="molecule type" value="Genomic_DNA"/>
</dbReference>
<dbReference type="GO" id="GO:0008270">
    <property type="term" value="F:zinc ion binding"/>
    <property type="evidence" value="ECO:0007669"/>
    <property type="project" value="UniProtKB-KW"/>
</dbReference>
<evidence type="ECO:0000313" key="11">
    <source>
        <dbReference type="Proteomes" id="UP000681967"/>
    </source>
</evidence>
<evidence type="ECO:0000313" key="8">
    <source>
        <dbReference type="EMBL" id="CAF4056240.1"/>
    </source>
</evidence>
<keyword evidence="4" id="KW-0862">Zinc</keyword>
<feature type="domain" description="C2HC/C3H-type" evidence="7">
    <location>
        <begin position="94"/>
        <end position="123"/>
    </location>
</feature>
<evidence type="ECO:0000256" key="3">
    <source>
        <dbReference type="ARBA" id="ARBA00022771"/>
    </source>
</evidence>
<evidence type="ECO:0000256" key="5">
    <source>
        <dbReference type="PROSITE-ProRule" id="PRU01371"/>
    </source>
</evidence>
<dbReference type="Gene3D" id="3.30.160.60">
    <property type="entry name" value="Classic Zinc Finger"/>
    <property type="match status" value="4"/>
</dbReference>
<keyword evidence="3 5" id="KW-0863">Zinc-finger</keyword>
<evidence type="ECO:0000256" key="2">
    <source>
        <dbReference type="ARBA" id="ARBA00022737"/>
    </source>
</evidence>
<feature type="compositionally biased region" description="Low complexity" evidence="6">
    <location>
        <begin position="429"/>
        <end position="441"/>
    </location>
</feature>
<dbReference type="EMBL" id="CAJOBI010006283">
    <property type="protein sequence ID" value="CAF4056240.1"/>
    <property type="molecule type" value="Genomic_DNA"/>
</dbReference>
<sequence>MYDRSNVRPVGRLAATSNHTTARTPINMGPNSGSMGRSQPVPRGTTNRYEDESPPPRNAPRQQKTTGGGQGYGEYDHLYKNASRATGQPPAMPKFALCYVCGRKYGTQSIEIHEPQCLEKWHFENAKLPPNLRRPPPRKPDVQIGNGGGNSLDQFNDAAYEAAKAQLIPCDNCGRKFASDRIQVHLKSCKPGHAARPIGPSGGGGGGGGGDPRMSERSIEQKRNAYNDDYDDVPKNYPTRRGGGGGGRGINGGSTFHNVGSSGNSGLYPCSVCHRNFASDRIQQHEAACMKASKQRRVFDSTKQRLQGTEAAAYFRKGKARNEPAKPQAPKSNWRQKHEDFIRSIRYAKQATNYEKAGGRLADLPPPPTSVNPDYVRCPHCGRSFAPAVAERHIPKCVNIQNKPRPPPGNNRMGAPQRVPVSNTRTPINNYNNSSNGFGNNTAYPPPNRAARGNRY</sequence>